<evidence type="ECO:0000313" key="2">
    <source>
        <dbReference type="EMBL" id="CAA2105975.1"/>
    </source>
</evidence>
<protein>
    <recommendedName>
        <fullName evidence="1">Nitrile hydratase beta subunit-like N-terminal domain-containing protein</fullName>
    </recommendedName>
</protein>
<dbReference type="InterPro" id="IPR049054">
    <property type="entry name" value="CN_hydtase_beta-like_N"/>
</dbReference>
<sequence>MSAAMTATCRPNDPGPFAEPWEAQVFALVVSLQERGLFTQEEWASALGRTIRPKGKPEAAADYGRWLATLEALLAERGVTDSASVQARSDAFLRAAAATPHGAPIVLANDPLSPP</sequence>
<accession>A0A679J119</accession>
<proteinExistence type="predicted"/>
<name>A0A679J119_9HYPH</name>
<dbReference type="InterPro" id="IPR042262">
    <property type="entry name" value="CN_hydtase_beta_C"/>
</dbReference>
<dbReference type="AlphaFoldDB" id="A0A679J119"/>
<feature type="domain" description="Nitrile hydratase beta subunit-like N-terminal" evidence="1">
    <location>
        <begin position="13"/>
        <end position="95"/>
    </location>
</feature>
<dbReference type="SUPFAM" id="SSF50090">
    <property type="entry name" value="Electron transport accessory proteins"/>
    <property type="match status" value="1"/>
</dbReference>
<reference evidence="2" key="1">
    <citation type="submission" date="2019-12" db="EMBL/GenBank/DDBJ databases">
        <authorList>
            <person name="Cremers G."/>
        </authorList>
    </citation>
    <scope>NUCLEOTIDE SEQUENCE</scope>
    <source>
        <strain evidence="2">Mbul1</strain>
    </source>
</reference>
<dbReference type="InterPro" id="IPR008990">
    <property type="entry name" value="Elect_transpt_acc-like_dom_sf"/>
</dbReference>
<dbReference type="InterPro" id="IPR023808">
    <property type="entry name" value="Nitrile_Hydratase_acc_put"/>
</dbReference>
<dbReference type="NCBIfam" id="TIGR03889">
    <property type="entry name" value="nitrile_acc"/>
    <property type="match status" value="1"/>
</dbReference>
<dbReference type="Pfam" id="PF21006">
    <property type="entry name" value="NHase_beta_N"/>
    <property type="match status" value="1"/>
</dbReference>
<dbReference type="EMBL" id="LR743504">
    <property type="protein sequence ID" value="CAA2105975.1"/>
    <property type="molecule type" value="Genomic_DNA"/>
</dbReference>
<organism evidence="2">
    <name type="scientific">Methylobacterium bullatum</name>
    <dbReference type="NCBI Taxonomy" id="570505"/>
    <lineage>
        <taxon>Bacteria</taxon>
        <taxon>Pseudomonadati</taxon>
        <taxon>Pseudomonadota</taxon>
        <taxon>Alphaproteobacteria</taxon>
        <taxon>Hyphomicrobiales</taxon>
        <taxon>Methylobacteriaceae</taxon>
        <taxon>Methylobacterium</taxon>
    </lineage>
</organism>
<gene>
    <name evidence="2" type="ORF">MBUL_03457</name>
</gene>
<evidence type="ECO:0000259" key="1">
    <source>
        <dbReference type="Pfam" id="PF21006"/>
    </source>
</evidence>
<dbReference type="Gene3D" id="1.10.472.20">
    <property type="entry name" value="Nitrile hydratase, beta subunit"/>
    <property type="match status" value="1"/>
</dbReference>